<organism evidence="5 6">
    <name type="scientific">Blattamonas nauphoetae</name>
    <dbReference type="NCBI Taxonomy" id="2049346"/>
    <lineage>
        <taxon>Eukaryota</taxon>
        <taxon>Metamonada</taxon>
        <taxon>Preaxostyla</taxon>
        <taxon>Oxymonadida</taxon>
        <taxon>Blattamonas</taxon>
    </lineage>
</organism>
<gene>
    <name evidence="5" type="ORF">BLNAU_18698</name>
</gene>
<dbReference type="Proteomes" id="UP001281761">
    <property type="component" value="Unassembled WGS sequence"/>
</dbReference>
<sequence>MSFLSNFPGAEEPVTEEKREAFRAYLKEQNLLESIKQAIITILQQPNPPSDALNYLLNAMPSPQEVDIDTLITENEYLKQKITTLEQRVHALQQQLSNSET</sequence>
<protein>
    <recommendedName>
        <fullName evidence="7">c-Myc-binding protein</fullName>
    </recommendedName>
</protein>
<evidence type="ECO:0000313" key="6">
    <source>
        <dbReference type="Proteomes" id="UP001281761"/>
    </source>
</evidence>
<evidence type="ECO:0008006" key="7">
    <source>
        <dbReference type="Google" id="ProtNLM"/>
    </source>
</evidence>
<dbReference type="InterPro" id="IPR026060">
    <property type="entry name" value="AMY1"/>
</dbReference>
<comment type="subcellular location">
    <subcellularLocation>
        <location evidence="1">Nucleus</location>
    </subcellularLocation>
</comment>
<keyword evidence="3" id="KW-0539">Nucleus</keyword>
<keyword evidence="4" id="KW-0175">Coiled coil</keyword>
<reference evidence="5 6" key="1">
    <citation type="journal article" date="2022" name="bioRxiv">
        <title>Genomics of Preaxostyla Flagellates Illuminates Evolutionary Transitions and the Path Towards Mitochondrial Loss.</title>
        <authorList>
            <person name="Novak L.V.F."/>
            <person name="Treitli S.C."/>
            <person name="Pyrih J."/>
            <person name="Halakuc P."/>
            <person name="Pipaliya S.V."/>
            <person name="Vacek V."/>
            <person name="Brzon O."/>
            <person name="Soukal P."/>
            <person name="Eme L."/>
            <person name="Dacks J.B."/>
            <person name="Karnkowska A."/>
            <person name="Elias M."/>
            <person name="Hampl V."/>
        </authorList>
    </citation>
    <scope>NUCLEOTIDE SEQUENCE [LARGE SCALE GENOMIC DNA]</scope>
    <source>
        <strain evidence="5">NAU3</strain>
        <tissue evidence="5">Gut</tissue>
    </source>
</reference>
<accession>A0ABQ9X3J6</accession>
<evidence type="ECO:0000313" key="5">
    <source>
        <dbReference type="EMBL" id="KAK2946337.1"/>
    </source>
</evidence>
<dbReference type="PANTHER" id="PTHR13168:SF0">
    <property type="entry name" value="C-MYC-BINDING PROTEIN"/>
    <property type="match status" value="1"/>
</dbReference>
<proteinExistence type="inferred from homology"/>
<name>A0ABQ9X3J6_9EUKA</name>
<feature type="coiled-coil region" evidence="4">
    <location>
        <begin position="68"/>
        <end position="95"/>
    </location>
</feature>
<comment type="caution">
    <text evidence="5">The sequence shown here is derived from an EMBL/GenBank/DDBJ whole genome shotgun (WGS) entry which is preliminary data.</text>
</comment>
<evidence type="ECO:0000256" key="1">
    <source>
        <dbReference type="ARBA" id="ARBA00004123"/>
    </source>
</evidence>
<dbReference type="EMBL" id="JARBJD010000230">
    <property type="protein sequence ID" value="KAK2946337.1"/>
    <property type="molecule type" value="Genomic_DNA"/>
</dbReference>
<dbReference type="PRINTS" id="PR02028">
    <property type="entry name" value="CMYCBINDINGP"/>
</dbReference>
<keyword evidence="6" id="KW-1185">Reference proteome</keyword>
<evidence type="ECO:0000256" key="2">
    <source>
        <dbReference type="ARBA" id="ARBA00009389"/>
    </source>
</evidence>
<evidence type="ECO:0000256" key="4">
    <source>
        <dbReference type="SAM" id="Coils"/>
    </source>
</evidence>
<evidence type="ECO:0000256" key="3">
    <source>
        <dbReference type="ARBA" id="ARBA00023242"/>
    </source>
</evidence>
<dbReference type="PANTHER" id="PTHR13168">
    <property type="entry name" value="ASSOCIATE OF C-MYC AMY-1"/>
    <property type="match status" value="1"/>
</dbReference>
<comment type="similarity">
    <text evidence="2">Belongs to the AMY1 family.</text>
</comment>